<proteinExistence type="predicted"/>
<evidence type="ECO:0000313" key="1">
    <source>
        <dbReference type="EMBL" id="CAK0849060.1"/>
    </source>
</evidence>
<feature type="non-terminal residue" evidence="1">
    <location>
        <position position="190"/>
    </location>
</feature>
<evidence type="ECO:0000313" key="2">
    <source>
        <dbReference type="Proteomes" id="UP001189429"/>
    </source>
</evidence>
<reference evidence="1" key="1">
    <citation type="submission" date="2023-10" db="EMBL/GenBank/DDBJ databases">
        <authorList>
            <person name="Chen Y."/>
            <person name="Shah S."/>
            <person name="Dougan E. K."/>
            <person name="Thang M."/>
            <person name="Chan C."/>
        </authorList>
    </citation>
    <scope>NUCLEOTIDE SEQUENCE [LARGE SCALE GENOMIC DNA]</scope>
</reference>
<sequence>MHNFISQTYPDINSQSLATSARQSSWSRFSRGSARTAISTSSGVVDLLAPSIMRLSRLSSMVEEIGTESKDTVEQVRRLTSEMDVVKERSELVLVFRERIEDFRQYCDVLEAKVNDSHSETSSRVQHCEDMCNAQKLNTVRIQKTADRTAQDLDVLENRLNKMVITVDEGLQRAHDHTDEESKRMEVCVK</sequence>
<organism evidence="1 2">
    <name type="scientific">Prorocentrum cordatum</name>
    <dbReference type="NCBI Taxonomy" id="2364126"/>
    <lineage>
        <taxon>Eukaryota</taxon>
        <taxon>Sar</taxon>
        <taxon>Alveolata</taxon>
        <taxon>Dinophyceae</taxon>
        <taxon>Prorocentrales</taxon>
        <taxon>Prorocentraceae</taxon>
        <taxon>Prorocentrum</taxon>
    </lineage>
</organism>
<comment type="caution">
    <text evidence="1">The sequence shown here is derived from an EMBL/GenBank/DDBJ whole genome shotgun (WGS) entry which is preliminary data.</text>
</comment>
<dbReference type="EMBL" id="CAUYUJ010015029">
    <property type="protein sequence ID" value="CAK0849060.1"/>
    <property type="molecule type" value="Genomic_DNA"/>
</dbReference>
<gene>
    <name evidence="1" type="ORF">PCOR1329_LOCUS41835</name>
</gene>
<keyword evidence="2" id="KW-1185">Reference proteome</keyword>
<accession>A0ABN9TSA1</accession>
<name>A0ABN9TSA1_9DINO</name>
<dbReference type="Proteomes" id="UP001189429">
    <property type="component" value="Unassembled WGS sequence"/>
</dbReference>
<protein>
    <submittedName>
        <fullName evidence="1">Uncharacterized protein</fullName>
    </submittedName>
</protein>